<keyword evidence="1" id="KW-0175">Coiled coil</keyword>
<evidence type="ECO:0000313" key="4">
    <source>
        <dbReference type="Proteomes" id="UP000011058"/>
    </source>
</evidence>
<evidence type="ECO:0000313" key="3">
    <source>
        <dbReference type="EMBL" id="CCH01641.1"/>
    </source>
</evidence>
<sequence>MKPLLLLMTLSMSICLSQAQPAPAVAMKRGQPFPYTVGMALDQGLYEQLKAKLTLADAVRTSSQQAIAGLNEQIQAHETLQRELQSESSYLDDRQRALQRDVENLKAERDAYQAQLAEAQRVIDAARAALSARLRKKAITPQLLAQFIVEELEKGQKAPLRFGLGGMIVGAILTLIVLL</sequence>
<evidence type="ECO:0000256" key="2">
    <source>
        <dbReference type="SAM" id="SignalP"/>
    </source>
</evidence>
<gene>
    <name evidence="3" type="ORF">FAES_3634</name>
</gene>
<proteinExistence type="predicted"/>
<evidence type="ECO:0000256" key="1">
    <source>
        <dbReference type="SAM" id="Coils"/>
    </source>
</evidence>
<dbReference type="RefSeq" id="WP_015332740.1">
    <property type="nucleotide sequence ID" value="NC_020054.1"/>
</dbReference>
<dbReference type="HOGENOM" id="CLU_1501366_0_0_10"/>
<dbReference type="Proteomes" id="UP000011058">
    <property type="component" value="Chromosome"/>
</dbReference>
<feature type="chain" id="PRO_5003630561" evidence="2">
    <location>
        <begin position="20"/>
        <end position="179"/>
    </location>
</feature>
<dbReference type="STRING" id="1166018.FAES_3634"/>
<name>I0KBY8_9BACT</name>
<organism evidence="3 4">
    <name type="scientific">Fibrella aestuarina BUZ 2</name>
    <dbReference type="NCBI Taxonomy" id="1166018"/>
    <lineage>
        <taxon>Bacteria</taxon>
        <taxon>Pseudomonadati</taxon>
        <taxon>Bacteroidota</taxon>
        <taxon>Cytophagia</taxon>
        <taxon>Cytophagales</taxon>
        <taxon>Spirosomataceae</taxon>
        <taxon>Fibrella</taxon>
    </lineage>
</organism>
<dbReference type="EMBL" id="HE796683">
    <property type="protein sequence ID" value="CCH01641.1"/>
    <property type="molecule type" value="Genomic_DNA"/>
</dbReference>
<feature type="coiled-coil region" evidence="1">
    <location>
        <begin position="67"/>
        <end position="129"/>
    </location>
</feature>
<keyword evidence="4" id="KW-1185">Reference proteome</keyword>
<feature type="signal peptide" evidence="2">
    <location>
        <begin position="1"/>
        <end position="19"/>
    </location>
</feature>
<dbReference type="AlphaFoldDB" id="I0KBY8"/>
<dbReference type="OrthoDB" id="9887854at2"/>
<accession>I0KBY8</accession>
<dbReference type="eggNOG" id="ENOG502ZEGA">
    <property type="taxonomic scope" value="Bacteria"/>
</dbReference>
<reference evidence="3 4" key="1">
    <citation type="journal article" date="2012" name="J. Bacteriol.">
        <title>Genome Sequence of Fibrella aestuarina BUZ 2T, a Filamentous Marine Bacterium.</title>
        <authorList>
            <person name="Filippini M."/>
            <person name="Qi W."/>
            <person name="Blom J."/>
            <person name="Goesmann A."/>
            <person name="Smits T.H."/>
            <person name="Bagheri H.C."/>
        </authorList>
    </citation>
    <scope>NUCLEOTIDE SEQUENCE [LARGE SCALE GENOMIC DNA]</scope>
    <source>
        <strain evidence="4">BUZ 2T</strain>
    </source>
</reference>
<dbReference type="KEGG" id="fae:FAES_3634"/>
<keyword evidence="2" id="KW-0732">Signal</keyword>
<protein>
    <submittedName>
        <fullName evidence="3">Uncharacterized protein</fullName>
    </submittedName>
</protein>